<feature type="compositionally biased region" description="Low complexity" evidence="1">
    <location>
        <begin position="113"/>
        <end position="141"/>
    </location>
</feature>
<organism evidence="2 3">
    <name type="scientific">Monilinia fructicola</name>
    <name type="common">Brown rot fungus</name>
    <name type="synonym">Ciboria fructicola</name>
    <dbReference type="NCBI Taxonomy" id="38448"/>
    <lineage>
        <taxon>Eukaryota</taxon>
        <taxon>Fungi</taxon>
        <taxon>Dikarya</taxon>
        <taxon>Ascomycota</taxon>
        <taxon>Pezizomycotina</taxon>
        <taxon>Leotiomycetes</taxon>
        <taxon>Helotiales</taxon>
        <taxon>Sclerotiniaceae</taxon>
        <taxon>Monilinia</taxon>
    </lineage>
</organism>
<gene>
    <name evidence="2" type="ORF">EYC84_009061</name>
</gene>
<evidence type="ECO:0000313" key="2">
    <source>
        <dbReference type="EMBL" id="KAA8566502.1"/>
    </source>
</evidence>
<evidence type="ECO:0000313" key="3">
    <source>
        <dbReference type="Proteomes" id="UP000322873"/>
    </source>
</evidence>
<dbReference type="AlphaFoldDB" id="A0A5M9JFA6"/>
<accession>A0A5M9JFA6</accession>
<dbReference type="VEuPathDB" id="FungiDB:MFRU_042g00260"/>
<dbReference type="EMBL" id="VICG01000012">
    <property type="protein sequence ID" value="KAA8566502.1"/>
    <property type="molecule type" value="Genomic_DNA"/>
</dbReference>
<feature type="region of interest" description="Disordered" evidence="1">
    <location>
        <begin position="113"/>
        <end position="142"/>
    </location>
</feature>
<dbReference type="Proteomes" id="UP000322873">
    <property type="component" value="Unassembled WGS sequence"/>
</dbReference>
<feature type="compositionally biased region" description="Low complexity" evidence="1">
    <location>
        <begin position="35"/>
        <end position="56"/>
    </location>
</feature>
<sequence length="225" mass="26507">MSRLEFKASSDPYVEAVLQITCNHHFHSLNQNHKQQQQQDQQHQQHQQQQHQQQQHQRFETTQREFFSFIELLSYPIPLNSNIFNFPSQYYCISIHFQIQLFDHVVIYHDSHNSSSYSSSPTTSQQSAPSNSSSPNSQYQYGHDRRRSFLSTALAKEEHTTINIGDPDGTPRLITCVRSSQGFDWNPEIFLPSYMESDFESLERKRDPVHEIRLSDEEIKKMFPQ</sequence>
<reference evidence="2 3" key="1">
    <citation type="submission" date="2019-06" db="EMBL/GenBank/DDBJ databases">
        <title>Genome Sequence of the Brown Rot Fungal Pathogen Monilinia fructicola.</title>
        <authorList>
            <person name="De Miccolis Angelini R.M."/>
            <person name="Landi L."/>
            <person name="Abate D."/>
            <person name="Pollastro S."/>
            <person name="Romanazzi G."/>
            <person name="Faretra F."/>
        </authorList>
    </citation>
    <scope>NUCLEOTIDE SEQUENCE [LARGE SCALE GENOMIC DNA]</scope>
    <source>
        <strain evidence="2 3">Mfrc123</strain>
    </source>
</reference>
<proteinExistence type="predicted"/>
<protein>
    <submittedName>
        <fullName evidence="2">Uncharacterized protein</fullName>
    </submittedName>
</protein>
<name>A0A5M9JFA6_MONFR</name>
<feature type="region of interest" description="Disordered" evidence="1">
    <location>
        <begin position="30"/>
        <end position="58"/>
    </location>
</feature>
<keyword evidence="3" id="KW-1185">Reference proteome</keyword>
<comment type="caution">
    <text evidence="2">The sequence shown here is derived from an EMBL/GenBank/DDBJ whole genome shotgun (WGS) entry which is preliminary data.</text>
</comment>
<evidence type="ECO:0000256" key="1">
    <source>
        <dbReference type="SAM" id="MobiDB-lite"/>
    </source>
</evidence>